<evidence type="ECO:0000256" key="6">
    <source>
        <dbReference type="ARBA" id="ARBA00022807"/>
    </source>
</evidence>
<dbReference type="GO" id="GO:0070628">
    <property type="term" value="F:proteasome binding"/>
    <property type="evidence" value="ECO:0007669"/>
    <property type="project" value="TreeGrafter"/>
</dbReference>
<dbReference type="EC" id="3.4.19.12" evidence="2"/>
<protein>
    <recommendedName>
        <fullName evidence="2">ubiquitinyl hydrolase 1</fullName>
        <ecNumber evidence="2">3.4.19.12</ecNumber>
    </recommendedName>
</protein>
<dbReference type="InterPro" id="IPR018200">
    <property type="entry name" value="USP_CS"/>
</dbReference>
<keyword evidence="3" id="KW-0645">Protease</keyword>
<dbReference type="AlphaFoldDB" id="A0AAD5XY16"/>
<dbReference type="PROSITE" id="PS00973">
    <property type="entry name" value="USP_2"/>
    <property type="match status" value="1"/>
</dbReference>
<evidence type="ECO:0000313" key="9">
    <source>
        <dbReference type="Proteomes" id="UP001211065"/>
    </source>
</evidence>
<accession>A0AAD5XY16</accession>
<evidence type="ECO:0000256" key="3">
    <source>
        <dbReference type="ARBA" id="ARBA00022670"/>
    </source>
</evidence>
<dbReference type="Pfam" id="PF12554">
    <property type="entry name" value="MOZART1"/>
    <property type="match status" value="1"/>
</dbReference>
<dbReference type="InterPro" id="IPR038765">
    <property type="entry name" value="Papain-like_cys_pep_sf"/>
</dbReference>
<keyword evidence="4" id="KW-0833">Ubl conjugation pathway</keyword>
<dbReference type="GO" id="GO:0004843">
    <property type="term" value="F:cysteine-type deubiquitinase activity"/>
    <property type="evidence" value="ECO:0007669"/>
    <property type="project" value="UniProtKB-EC"/>
</dbReference>
<dbReference type="InterPro" id="IPR028889">
    <property type="entry name" value="USP"/>
</dbReference>
<dbReference type="InterPro" id="IPR044635">
    <property type="entry name" value="UBP14-like"/>
</dbReference>
<keyword evidence="6" id="KW-0788">Thiol protease</keyword>
<comment type="catalytic activity">
    <reaction evidence="1">
        <text>Thiol-dependent hydrolysis of ester, thioester, amide, peptide and isopeptide bonds formed by the C-terminal Gly of ubiquitin (a 76-residue protein attached to proteins as an intracellular targeting signal).</text>
        <dbReference type="EC" id="3.4.19.12"/>
    </reaction>
</comment>
<evidence type="ECO:0000256" key="1">
    <source>
        <dbReference type="ARBA" id="ARBA00000707"/>
    </source>
</evidence>
<dbReference type="InterPro" id="IPR001394">
    <property type="entry name" value="Peptidase_C19_UCH"/>
</dbReference>
<evidence type="ECO:0000256" key="2">
    <source>
        <dbReference type="ARBA" id="ARBA00012759"/>
    </source>
</evidence>
<dbReference type="PROSITE" id="PS50235">
    <property type="entry name" value="USP_3"/>
    <property type="match status" value="1"/>
</dbReference>
<dbReference type="GO" id="GO:0061136">
    <property type="term" value="P:regulation of proteasomal protein catabolic process"/>
    <property type="evidence" value="ECO:0007669"/>
    <property type="project" value="TreeGrafter"/>
</dbReference>
<evidence type="ECO:0000256" key="5">
    <source>
        <dbReference type="ARBA" id="ARBA00022801"/>
    </source>
</evidence>
<keyword evidence="9" id="KW-1185">Reference proteome</keyword>
<comment type="caution">
    <text evidence="8">The sequence shown here is derived from an EMBL/GenBank/DDBJ whole genome shotgun (WGS) entry which is preliminary data.</text>
</comment>
<dbReference type="Proteomes" id="UP001211065">
    <property type="component" value="Unassembled WGS sequence"/>
</dbReference>
<evidence type="ECO:0000256" key="4">
    <source>
        <dbReference type="ARBA" id="ARBA00022786"/>
    </source>
</evidence>
<dbReference type="InterPro" id="IPR022214">
    <property type="entry name" value="MZT1"/>
</dbReference>
<dbReference type="Gene3D" id="3.90.70.10">
    <property type="entry name" value="Cysteine proteinases"/>
    <property type="match status" value="1"/>
</dbReference>
<dbReference type="SUPFAM" id="SSF54001">
    <property type="entry name" value="Cysteine proteinases"/>
    <property type="match status" value="1"/>
</dbReference>
<feature type="domain" description="USP" evidence="7">
    <location>
        <begin position="1"/>
        <end position="376"/>
    </location>
</feature>
<organism evidence="8 9">
    <name type="scientific">Clydaea vesicula</name>
    <dbReference type="NCBI Taxonomy" id="447962"/>
    <lineage>
        <taxon>Eukaryota</taxon>
        <taxon>Fungi</taxon>
        <taxon>Fungi incertae sedis</taxon>
        <taxon>Chytridiomycota</taxon>
        <taxon>Chytridiomycota incertae sedis</taxon>
        <taxon>Chytridiomycetes</taxon>
        <taxon>Lobulomycetales</taxon>
        <taxon>Lobulomycetaceae</taxon>
        <taxon>Clydaea</taxon>
    </lineage>
</organism>
<dbReference type="GO" id="GO:0016579">
    <property type="term" value="P:protein deubiquitination"/>
    <property type="evidence" value="ECO:0007669"/>
    <property type="project" value="InterPro"/>
</dbReference>
<dbReference type="EMBL" id="JADGJW010000882">
    <property type="protein sequence ID" value="KAJ3210582.1"/>
    <property type="molecule type" value="Genomic_DNA"/>
</dbReference>
<evidence type="ECO:0000313" key="8">
    <source>
        <dbReference type="EMBL" id="KAJ3210582.1"/>
    </source>
</evidence>
<dbReference type="GO" id="GO:0043161">
    <property type="term" value="P:proteasome-mediated ubiquitin-dependent protein catabolic process"/>
    <property type="evidence" value="ECO:0007669"/>
    <property type="project" value="InterPro"/>
</dbReference>
<gene>
    <name evidence="8" type="primary">USP14</name>
    <name evidence="8" type="ORF">HK099_008213</name>
</gene>
<sequence length="436" mass="49487">MAASLQCLRAIPELSLALEGTQLNATGDQLSGLCTSLRELLKQISKASDTVHPYAFVHLLRQVLPRFNERTAQGFVQQDAEEFWGELISVLRTRLHGFDKENKINETEKFINQYLSGEMLITLKCDEAPNEEPTVSTDTFQKLTVNIGSGVHTYMVTDIQNGLTQPVEKNSPSLGRSAMYTQTSRITRLPYYLVTNFVRFQWKASDNVKAKILKRVKFPFELDIGLCCTHELQEKFAPARQKLKELDDKRADEKKLKKDPELLAKEEAEKANKRKGSKVLETHQDRLKIYEALGIDKSLREDIGANVSGFYDLVAVLTHVGRTAESGHYIGWVKNENGDWFKYDDDKVSPCSQEDISKLEGGGDWHSAYICLYKSKIMDKENEIEILSEIARLLDVDIDRESLSICMKLCENGVNPEALAQVFLELKSDSQQQQQQ</sequence>
<reference evidence="8" key="1">
    <citation type="submission" date="2020-05" db="EMBL/GenBank/DDBJ databases">
        <title>Phylogenomic resolution of chytrid fungi.</title>
        <authorList>
            <person name="Stajich J.E."/>
            <person name="Amses K."/>
            <person name="Simmons R."/>
            <person name="Seto K."/>
            <person name="Myers J."/>
            <person name="Bonds A."/>
            <person name="Quandt C.A."/>
            <person name="Barry K."/>
            <person name="Liu P."/>
            <person name="Grigoriev I."/>
            <person name="Longcore J.E."/>
            <person name="James T.Y."/>
        </authorList>
    </citation>
    <scope>NUCLEOTIDE SEQUENCE</scope>
    <source>
        <strain evidence="8">JEL0476</strain>
    </source>
</reference>
<name>A0AAD5XY16_9FUNG</name>
<dbReference type="GO" id="GO:0033566">
    <property type="term" value="P:gamma-tubulin complex localization"/>
    <property type="evidence" value="ECO:0007669"/>
    <property type="project" value="InterPro"/>
</dbReference>
<proteinExistence type="predicted"/>
<dbReference type="PANTHER" id="PTHR43982">
    <property type="entry name" value="UBIQUITIN CARBOXYL-TERMINAL HYDROLASE"/>
    <property type="match status" value="1"/>
</dbReference>
<dbReference type="Pfam" id="PF00443">
    <property type="entry name" value="UCH"/>
    <property type="match status" value="1"/>
</dbReference>
<keyword evidence="5 8" id="KW-0378">Hydrolase</keyword>
<dbReference type="PANTHER" id="PTHR43982:SF1">
    <property type="entry name" value="UBIQUITIN CARBOXYL-TERMINAL HYDROLASE 14"/>
    <property type="match status" value="1"/>
</dbReference>
<dbReference type="GO" id="GO:0000931">
    <property type="term" value="C:gamma-tubulin ring complex"/>
    <property type="evidence" value="ECO:0007669"/>
    <property type="project" value="InterPro"/>
</dbReference>
<evidence type="ECO:0000259" key="7">
    <source>
        <dbReference type="PROSITE" id="PS50235"/>
    </source>
</evidence>